<protein>
    <recommendedName>
        <fullName evidence="1">Ubiquitin-like domain-containing protein</fullName>
    </recommendedName>
</protein>
<dbReference type="InterPro" id="IPR000626">
    <property type="entry name" value="Ubiquitin-like_dom"/>
</dbReference>
<evidence type="ECO:0000313" key="3">
    <source>
        <dbReference type="Proteomes" id="UP000887116"/>
    </source>
</evidence>
<reference evidence="2" key="1">
    <citation type="submission" date="2020-07" db="EMBL/GenBank/DDBJ databases">
        <title>Multicomponent nature underlies the extraordinary mechanical properties of spider dragline silk.</title>
        <authorList>
            <person name="Kono N."/>
            <person name="Nakamura H."/>
            <person name="Mori M."/>
            <person name="Yoshida Y."/>
            <person name="Ohtoshi R."/>
            <person name="Malay A.D."/>
            <person name="Moran D.A.P."/>
            <person name="Tomita M."/>
            <person name="Numata K."/>
            <person name="Arakawa K."/>
        </authorList>
    </citation>
    <scope>NUCLEOTIDE SEQUENCE</scope>
</reference>
<dbReference type="PANTHER" id="PTHR14942">
    <property type="entry name" value="U11/U12 SMALL NUCLEAR RIBONUCLEOPROTEIN 25 KDA PROTEIN"/>
    <property type="match status" value="1"/>
</dbReference>
<name>A0A8X6I1A0_TRICU</name>
<dbReference type="GO" id="GO:0000398">
    <property type="term" value="P:mRNA splicing, via spliceosome"/>
    <property type="evidence" value="ECO:0007669"/>
    <property type="project" value="InterPro"/>
</dbReference>
<dbReference type="GO" id="GO:0005689">
    <property type="term" value="C:U12-type spliceosomal complex"/>
    <property type="evidence" value="ECO:0007669"/>
    <property type="project" value="TreeGrafter"/>
</dbReference>
<dbReference type="InterPro" id="IPR040610">
    <property type="entry name" value="SNRNP25_ubiquitin"/>
</dbReference>
<proteinExistence type="predicted"/>
<feature type="domain" description="Ubiquitin-like" evidence="1">
    <location>
        <begin position="123"/>
        <end position="214"/>
    </location>
</feature>
<dbReference type="PANTHER" id="PTHR14942:SF0">
    <property type="entry name" value="U11_U12 SMALL NUCLEAR RIBONUCLEOPROTEIN 25 KDA PROTEIN"/>
    <property type="match status" value="1"/>
</dbReference>
<dbReference type="OrthoDB" id="72819at2759"/>
<accession>A0A8X6I1A0</accession>
<evidence type="ECO:0000313" key="2">
    <source>
        <dbReference type="EMBL" id="GFR33603.1"/>
    </source>
</evidence>
<dbReference type="PROSITE" id="PS50053">
    <property type="entry name" value="UBIQUITIN_2"/>
    <property type="match status" value="1"/>
</dbReference>
<dbReference type="AlphaFoldDB" id="A0A8X6I1A0"/>
<sequence length="215" mass="24913">MCGISEFFNVFIKDSQDFSCSADAIQMFCTSRLNEKNYTEFISKMDFNTLPATTQQSVESSETFENDLESKPTAFLHHEEALAIVENEISEIIKSDPLLHYLPSGVTLDELNNMLALEHGRAMTVIVRRADNQTCSVVVEQKATVIDLKKAFQRHFTLKLKREGCERCISWRYIWKTYWLYYAGQKLTENDKPLKVYGIENNSELTFIKRLRNNV</sequence>
<dbReference type="CDD" id="cd17058">
    <property type="entry name" value="Ubl_SNRNP25"/>
    <property type="match status" value="1"/>
</dbReference>
<dbReference type="InterPro" id="IPR029071">
    <property type="entry name" value="Ubiquitin-like_domsf"/>
</dbReference>
<comment type="caution">
    <text evidence="2">The sequence shown here is derived from an EMBL/GenBank/DDBJ whole genome shotgun (WGS) entry which is preliminary data.</text>
</comment>
<dbReference type="Pfam" id="PF18036">
    <property type="entry name" value="Ubiquitin_4"/>
    <property type="match status" value="1"/>
</dbReference>
<gene>
    <name evidence="2" type="primary">Snrnp25</name>
    <name evidence="2" type="ORF">TNCT_282411</name>
</gene>
<dbReference type="SUPFAM" id="SSF54236">
    <property type="entry name" value="Ubiquitin-like"/>
    <property type="match status" value="1"/>
</dbReference>
<dbReference type="InterPro" id="IPR039690">
    <property type="entry name" value="SNRNP25"/>
</dbReference>
<evidence type="ECO:0000259" key="1">
    <source>
        <dbReference type="PROSITE" id="PS50053"/>
    </source>
</evidence>
<organism evidence="2 3">
    <name type="scientific">Trichonephila clavata</name>
    <name type="common">Joro spider</name>
    <name type="synonym">Nephila clavata</name>
    <dbReference type="NCBI Taxonomy" id="2740835"/>
    <lineage>
        <taxon>Eukaryota</taxon>
        <taxon>Metazoa</taxon>
        <taxon>Ecdysozoa</taxon>
        <taxon>Arthropoda</taxon>
        <taxon>Chelicerata</taxon>
        <taxon>Arachnida</taxon>
        <taxon>Araneae</taxon>
        <taxon>Araneomorphae</taxon>
        <taxon>Entelegynae</taxon>
        <taxon>Araneoidea</taxon>
        <taxon>Nephilidae</taxon>
        <taxon>Trichonephila</taxon>
    </lineage>
</organism>
<dbReference type="Gene3D" id="3.10.20.90">
    <property type="entry name" value="Phosphatidylinositol 3-kinase Catalytic Subunit, Chain A, domain 1"/>
    <property type="match status" value="1"/>
</dbReference>
<dbReference type="Proteomes" id="UP000887116">
    <property type="component" value="Unassembled WGS sequence"/>
</dbReference>
<keyword evidence="3" id="KW-1185">Reference proteome</keyword>
<dbReference type="EMBL" id="BMAO01039781">
    <property type="protein sequence ID" value="GFR33603.1"/>
    <property type="molecule type" value="Genomic_DNA"/>
</dbReference>